<keyword evidence="21" id="KW-1185">Reference proteome</keyword>
<dbReference type="GO" id="GO:0005789">
    <property type="term" value="C:endoplasmic reticulum membrane"/>
    <property type="evidence" value="ECO:0007669"/>
    <property type="project" value="TreeGrafter"/>
</dbReference>
<feature type="transmembrane region" description="Helical" evidence="19">
    <location>
        <begin position="12"/>
        <end position="37"/>
    </location>
</feature>
<dbReference type="EMBL" id="KV440972">
    <property type="protein sequence ID" value="OAD79803.1"/>
    <property type="molecule type" value="Genomic_DNA"/>
</dbReference>
<feature type="transmembrane region" description="Helical" evidence="19">
    <location>
        <begin position="153"/>
        <end position="177"/>
    </location>
</feature>
<evidence type="ECO:0000256" key="15">
    <source>
        <dbReference type="ARBA" id="ARBA00023264"/>
    </source>
</evidence>
<comment type="subcellular location">
    <subcellularLocation>
        <location evidence="2">Membrane</location>
        <topology evidence="2">Multi-pass membrane protein</topology>
    </subcellularLocation>
</comment>
<evidence type="ECO:0000256" key="18">
    <source>
        <dbReference type="ARBA" id="ARBA00033406"/>
    </source>
</evidence>
<dbReference type="Pfam" id="PF01148">
    <property type="entry name" value="CTP_transf_1"/>
    <property type="match status" value="1"/>
</dbReference>
<evidence type="ECO:0000256" key="6">
    <source>
        <dbReference type="ARBA" id="ARBA00012487"/>
    </source>
</evidence>
<evidence type="ECO:0000256" key="1">
    <source>
        <dbReference type="ARBA" id="ARBA00001698"/>
    </source>
</evidence>
<reference evidence="21" key="1">
    <citation type="submission" date="2015-06" db="EMBL/GenBank/DDBJ databases">
        <title>Expansion of signal transduction pathways in fungi by whole-genome duplication.</title>
        <authorList>
            <consortium name="DOE Joint Genome Institute"/>
            <person name="Corrochano L.M."/>
            <person name="Kuo A."/>
            <person name="Marcet-Houben M."/>
            <person name="Polaino S."/>
            <person name="Salamov A."/>
            <person name="Villalobos J.M."/>
            <person name="Alvarez M.I."/>
            <person name="Avalos J."/>
            <person name="Benito E.P."/>
            <person name="Benoit I."/>
            <person name="Burger G."/>
            <person name="Camino L.P."/>
            <person name="Canovas D."/>
            <person name="Cerda-Olmedo E."/>
            <person name="Cheng J.-F."/>
            <person name="Dominguez A."/>
            <person name="Elias M."/>
            <person name="Eslava A.P."/>
            <person name="Glaser F."/>
            <person name="Grimwood J."/>
            <person name="Gutierrez G."/>
            <person name="Heitman J."/>
            <person name="Henrissat B."/>
            <person name="Iturriaga E.A."/>
            <person name="Lang B.F."/>
            <person name="Lavin J.L."/>
            <person name="Lee S."/>
            <person name="Li W."/>
            <person name="Lindquist E."/>
            <person name="Lopez-Garcia S."/>
            <person name="Luque E.M."/>
            <person name="Marcos A.T."/>
            <person name="Martin J."/>
            <person name="McCluskey K."/>
            <person name="Medina H.R."/>
            <person name="Miralles-Duran A."/>
            <person name="Miyazaki A."/>
            <person name="Munoz-Torres E."/>
            <person name="Oguiza J.A."/>
            <person name="Ohm R."/>
            <person name="Olmedo M."/>
            <person name="Orejas M."/>
            <person name="Ortiz-Castellanos L."/>
            <person name="Pisabarro A.G."/>
            <person name="Rodriguez-Romero J."/>
            <person name="Ruiz-Herrera J."/>
            <person name="Ruiz-Vazquez R."/>
            <person name="Sanz C."/>
            <person name="Schackwitz W."/>
            <person name="Schmutz J."/>
            <person name="Shahriari M."/>
            <person name="Shelest E."/>
            <person name="Silva-Franco F."/>
            <person name="Soanes D."/>
            <person name="Syed K."/>
            <person name="Tagua V.G."/>
            <person name="Talbot N.J."/>
            <person name="Thon M."/>
            <person name="De vries R.P."/>
            <person name="Wiebenga A."/>
            <person name="Yadav J.S."/>
            <person name="Braun E.L."/>
            <person name="Baker S."/>
            <person name="Garre V."/>
            <person name="Horwitz B."/>
            <person name="Torres-Martinez S."/>
            <person name="Idnurm A."/>
            <person name="Herrera-Estrella A."/>
            <person name="Gabaldon T."/>
            <person name="Grigoriev I.V."/>
        </authorList>
    </citation>
    <scope>NUCLEOTIDE SEQUENCE [LARGE SCALE GENOMIC DNA]</scope>
    <source>
        <strain evidence="21">NRRL 1555(-)</strain>
    </source>
</reference>
<evidence type="ECO:0000256" key="12">
    <source>
        <dbReference type="ARBA" id="ARBA00023098"/>
    </source>
</evidence>
<dbReference type="VEuPathDB" id="FungiDB:PHYBLDRAFT_58849"/>
<sequence>MINNIFDRVLAGIAMIGTVVIAACLGSRAVLVLVFLIECKVFQELTSLPLMGYRSSSLDYSAHGRRFFEWLLYAIASYWCLGCVFVQPGSRLAECESDLVCMMLYTAWFCGYVYQLNPKFLSEQLTRLCWIHCSILLSVLQMRFMVYNMQKGLIWFILPASLVVINDISAYAFGLILGRHQLLFLSPRKTWEGFGGGLLIQYTKTLVGLEYLACENKSQSLSANLKLNPLEDTMQYHGVVLALYASLAAPFSGFFASALKRACKIKDFDQCIPGHGGITDRMDCQLLMPAFTYFYYKFAVEYLESSS</sequence>
<evidence type="ECO:0000256" key="4">
    <source>
        <dbReference type="ARBA" id="ARBA00005189"/>
    </source>
</evidence>
<feature type="transmembrane region" description="Helical" evidence="19">
    <location>
        <begin position="99"/>
        <end position="116"/>
    </location>
</feature>
<evidence type="ECO:0000256" key="3">
    <source>
        <dbReference type="ARBA" id="ARBA00005119"/>
    </source>
</evidence>
<evidence type="ECO:0000256" key="2">
    <source>
        <dbReference type="ARBA" id="ARBA00004141"/>
    </source>
</evidence>
<dbReference type="GO" id="GO:0004605">
    <property type="term" value="F:phosphatidate cytidylyltransferase activity"/>
    <property type="evidence" value="ECO:0007669"/>
    <property type="project" value="UniProtKB-EC"/>
</dbReference>
<feature type="transmembrane region" description="Helical" evidence="19">
    <location>
        <begin position="70"/>
        <end position="87"/>
    </location>
</feature>
<evidence type="ECO:0000256" key="9">
    <source>
        <dbReference type="ARBA" id="ARBA00022692"/>
    </source>
</evidence>
<dbReference type="UniPathway" id="UPA00557">
    <property type="reaction ID" value="UER00614"/>
</dbReference>
<dbReference type="OrthoDB" id="10260889at2759"/>
<keyword evidence="15" id="KW-1208">Phospholipid metabolism</keyword>
<dbReference type="PANTHER" id="PTHR13773:SF8">
    <property type="entry name" value="PHOSPHATIDATE CYTIDYLYLTRANSFERASE, PHOTORECEPTOR-SPECIFIC"/>
    <property type="match status" value="1"/>
</dbReference>
<dbReference type="GO" id="GO:0016024">
    <property type="term" value="P:CDP-diacylglycerol biosynthetic process"/>
    <property type="evidence" value="ECO:0007669"/>
    <property type="project" value="UniProtKB-UniPathway"/>
</dbReference>
<dbReference type="STRING" id="763407.A0A162V428"/>
<comment type="pathway">
    <text evidence="3">Phospholipid metabolism; CDP-diacylglycerol biosynthesis; CDP-diacylglycerol from sn-glycerol 3-phosphate: step 3/3.</text>
</comment>
<evidence type="ECO:0000256" key="19">
    <source>
        <dbReference type="SAM" id="Phobius"/>
    </source>
</evidence>
<comment type="catalytic activity">
    <reaction evidence="1">
        <text>a 1,2-diacyl-sn-glycero-3-phosphate + CTP + H(+) = a CDP-1,2-diacyl-sn-glycerol + diphosphate</text>
        <dbReference type="Rhea" id="RHEA:16229"/>
        <dbReference type="ChEBI" id="CHEBI:15378"/>
        <dbReference type="ChEBI" id="CHEBI:33019"/>
        <dbReference type="ChEBI" id="CHEBI:37563"/>
        <dbReference type="ChEBI" id="CHEBI:58332"/>
        <dbReference type="ChEBI" id="CHEBI:58608"/>
        <dbReference type="EC" id="2.7.7.41"/>
    </reaction>
</comment>
<evidence type="ECO:0000256" key="10">
    <source>
        <dbReference type="ARBA" id="ARBA00022695"/>
    </source>
</evidence>
<dbReference type="Proteomes" id="UP000077315">
    <property type="component" value="Unassembled WGS sequence"/>
</dbReference>
<evidence type="ECO:0000256" key="14">
    <source>
        <dbReference type="ARBA" id="ARBA00023209"/>
    </source>
</evidence>
<proteinExistence type="inferred from homology"/>
<evidence type="ECO:0000256" key="13">
    <source>
        <dbReference type="ARBA" id="ARBA00023136"/>
    </source>
</evidence>
<feature type="transmembrane region" description="Helical" evidence="19">
    <location>
        <begin position="234"/>
        <end position="256"/>
    </location>
</feature>
<dbReference type="RefSeq" id="XP_018297843.1">
    <property type="nucleotide sequence ID" value="XM_018440392.1"/>
</dbReference>
<evidence type="ECO:0000313" key="21">
    <source>
        <dbReference type="Proteomes" id="UP000077315"/>
    </source>
</evidence>
<keyword evidence="10" id="KW-0548">Nucleotidyltransferase</keyword>
<evidence type="ECO:0000256" key="8">
    <source>
        <dbReference type="ARBA" id="ARBA00022679"/>
    </source>
</evidence>
<comment type="pathway">
    <text evidence="4">Lipid metabolism.</text>
</comment>
<dbReference type="AlphaFoldDB" id="A0A162V428"/>
<accession>A0A162V428</accession>
<dbReference type="InParanoid" id="A0A162V428"/>
<keyword evidence="12" id="KW-0443">Lipid metabolism</keyword>
<dbReference type="EC" id="2.7.7.41" evidence="6"/>
<evidence type="ECO:0000256" key="5">
    <source>
        <dbReference type="ARBA" id="ARBA00010185"/>
    </source>
</evidence>
<name>A0A162V428_PHYB8</name>
<protein>
    <recommendedName>
        <fullName evidence="6">phosphatidate cytidylyltransferase</fullName>
        <ecNumber evidence="6">2.7.7.41</ecNumber>
    </recommendedName>
    <alternativeName>
        <fullName evidence="16">CDP-diacylglycerol synthase</fullName>
    </alternativeName>
    <alternativeName>
        <fullName evidence="17">CDP-diglyceride pyrophosphorylase</fullName>
    </alternativeName>
    <alternativeName>
        <fullName evidence="18">CDP-diglyceride synthase</fullName>
    </alternativeName>
</protein>
<keyword evidence="13 19" id="KW-0472">Membrane</keyword>
<evidence type="ECO:0000256" key="17">
    <source>
        <dbReference type="ARBA" id="ARBA00032396"/>
    </source>
</evidence>
<keyword evidence="9 19" id="KW-0812">Transmembrane</keyword>
<comment type="similarity">
    <text evidence="5">Belongs to the CDS family.</text>
</comment>
<dbReference type="InterPro" id="IPR016720">
    <property type="entry name" value="PC_Trfase_euk"/>
</dbReference>
<organism evidence="20 21">
    <name type="scientific">Phycomyces blakesleeanus (strain ATCC 8743b / DSM 1359 / FGSC 10004 / NBRC 33097 / NRRL 1555)</name>
    <dbReference type="NCBI Taxonomy" id="763407"/>
    <lineage>
        <taxon>Eukaryota</taxon>
        <taxon>Fungi</taxon>
        <taxon>Fungi incertae sedis</taxon>
        <taxon>Mucoromycota</taxon>
        <taxon>Mucoromycotina</taxon>
        <taxon>Mucoromycetes</taxon>
        <taxon>Mucorales</taxon>
        <taxon>Phycomycetaceae</taxon>
        <taxon>Phycomyces</taxon>
    </lineage>
</organism>
<dbReference type="GeneID" id="29001298"/>
<dbReference type="PANTHER" id="PTHR13773">
    <property type="entry name" value="PHOSPHATIDATE CYTIDYLYLTRANSFERASE"/>
    <property type="match status" value="1"/>
</dbReference>
<keyword evidence="7" id="KW-0444">Lipid biosynthesis</keyword>
<gene>
    <name evidence="20" type="ORF">PHYBLDRAFT_58849</name>
</gene>
<keyword evidence="14" id="KW-0594">Phospholipid biosynthesis</keyword>
<evidence type="ECO:0000313" key="20">
    <source>
        <dbReference type="EMBL" id="OAD79803.1"/>
    </source>
</evidence>
<evidence type="ECO:0000256" key="7">
    <source>
        <dbReference type="ARBA" id="ARBA00022516"/>
    </source>
</evidence>
<keyword evidence="8" id="KW-0808">Transferase</keyword>
<keyword evidence="11 19" id="KW-1133">Transmembrane helix</keyword>
<evidence type="ECO:0000256" key="16">
    <source>
        <dbReference type="ARBA" id="ARBA00029893"/>
    </source>
</evidence>
<evidence type="ECO:0000256" key="11">
    <source>
        <dbReference type="ARBA" id="ARBA00022989"/>
    </source>
</evidence>